<organism evidence="1 2">
    <name type="scientific">Commensalibacter intestini A911</name>
    <dbReference type="NCBI Taxonomy" id="1088868"/>
    <lineage>
        <taxon>Bacteria</taxon>
        <taxon>Pseudomonadati</taxon>
        <taxon>Pseudomonadota</taxon>
        <taxon>Alphaproteobacteria</taxon>
        <taxon>Acetobacterales</taxon>
        <taxon>Acetobacteraceae</taxon>
    </lineage>
</organism>
<dbReference type="Proteomes" id="UP000005939">
    <property type="component" value="Unassembled WGS sequence"/>
</dbReference>
<sequence length="78" mass="8974">MVSKMTIIIMDNIKKKLKDETNFITLDDLLTIIGEMLQPRMDDISLNQIDTCINEGFLENTTEDDVKGYNVLKYPCES</sequence>
<evidence type="ECO:0000313" key="1">
    <source>
        <dbReference type="EMBL" id="EHD13110.1"/>
    </source>
</evidence>
<comment type="caution">
    <text evidence="1">The sequence shown here is derived from an EMBL/GenBank/DDBJ whole genome shotgun (WGS) entry which is preliminary data.</text>
</comment>
<dbReference type="AlphaFoldDB" id="G6F2K1"/>
<name>G6F2K1_9PROT</name>
<accession>G6F2K1</accession>
<reference evidence="1 2" key="1">
    <citation type="submission" date="2011-10" db="EMBL/GenBank/DDBJ databases">
        <title>Genome Sequence of Commensalibacter intestini A911, isolated from Drosophila gut.</title>
        <authorList>
            <person name="Lee W.-J."/>
            <person name="Kim E.-K."/>
        </authorList>
    </citation>
    <scope>NUCLEOTIDE SEQUENCE [LARGE SCALE GENOMIC DNA]</scope>
    <source>
        <strain evidence="1 2">A911</strain>
    </source>
</reference>
<evidence type="ECO:0000313" key="2">
    <source>
        <dbReference type="Proteomes" id="UP000005939"/>
    </source>
</evidence>
<proteinExistence type="predicted"/>
<dbReference type="RefSeq" id="WP_008854837.1">
    <property type="nucleotide sequence ID" value="NZ_AGFR01000010.1"/>
</dbReference>
<protein>
    <submittedName>
        <fullName evidence="1">Uncharacterized protein</fullName>
    </submittedName>
</protein>
<dbReference type="EMBL" id="AGFR01000010">
    <property type="protein sequence ID" value="EHD13110.1"/>
    <property type="molecule type" value="Genomic_DNA"/>
</dbReference>
<gene>
    <name evidence="1" type="ORF">CIN_18470</name>
</gene>